<dbReference type="InterPro" id="IPR001867">
    <property type="entry name" value="OmpR/PhoB-type_DNA-bd"/>
</dbReference>
<dbReference type="GO" id="GO:0006355">
    <property type="term" value="P:regulation of DNA-templated transcription"/>
    <property type="evidence" value="ECO:0007669"/>
    <property type="project" value="InterPro"/>
</dbReference>
<dbReference type="Gene3D" id="3.40.50.10090">
    <property type="match status" value="2"/>
</dbReference>
<keyword evidence="1 2" id="KW-0238">DNA-binding</keyword>
<keyword evidence="5" id="KW-1185">Reference proteome</keyword>
<organism evidence="4 5">
    <name type="scientific">Mycobacterium basiliense</name>
    <dbReference type="NCBI Taxonomy" id="2094119"/>
    <lineage>
        <taxon>Bacteria</taxon>
        <taxon>Bacillati</taxon>
        <taxon>Actinomycetota</taxon>
        <taxon>Actinomycetes</taxon>
        <taxon>Mycobacteriales</taxon>
        <taxon>Mycobacteriaceae</taxon>
        <taxon>Mycobacterium</taxon>
    </lineage>
</organism>
<dbReference type="SUPFAM" id="SSF46894">
    <property type="entry name" value="C-terminal effector domain of the bipartite response regulators"/>
    <property type="match status" value="1"/>
</dbReference>
<dbReference type="PANTHER" id="PTHR40082">
    <property type="entry name" value="BLR5956 PROTEIN"/>
    <property type="match status" value="1"/>
</dbReference>
<reference evidence="5" key="1">
    <citation type="submission" date="2018-02" db="EMBL/GenBank/DDBJ databases">
        <authorList>
            <person name="Seth-Smith MB H."/>
            <person name="Seth-Smith H."/>
        </authorList>
    </citation>
    <scope>NUCLEOTIDE SEQUENCE [LARGE SCALE GENOMIC DNA]</scope>
</reference>
<dbReference type="Pfam" id="PF00486">
    <property type="entry name" value="Trans_reg_C"/>
    <property type="match status" value="1"/>
</dbReference>
<dbReference type="KEGG" id="mbai:MB901379_00430"/>
<dbReference type="GO" id="GO:0000160">
    <property type="term" value="P:phosphorelay signal transduction system"/>
    <property type="evidence" value="ECO:0007669"/>
    <property type="project" value="InterPro"/>
</dbReference>
<dbReference type="EMBL" id="LR130759">
    <property type="protein sequence ID" value="VDM86902.1"/>
    <property type="molecule type" value="Genomic_DNA"/>
</dbReference>
<evidence type="ECO:0000313" key="4">
    <source>
        <dbReference type="EMBL" id="VDM86902.1"/>
    </source>
</evidence>
<dbReference type="AlphaFoldDB" id="A0A447G995"/>
<sequence length="400" mass="42846">MRQQLPGNATETSHAYTLLMAQQNPEPLRGYRIAVTSARRAEELCALLRRQGAVVCRAPAIDMIALPEDDELHSNTEALIANPPDVLVAHTGIGFRGWVAAAEGWGLASQLIDALSSSRVISRGPKATGELRAAGLREEWSPESESSQEVLEYLLKCGVSGERIAVQLHGAADAWDPFPEFLGGLRSEGAEVVPIRVYRWKPTPLGGEFDQLVTGIARRQFDAVSFTSAPAAAAVLERSRELDLEDQLLEALRTDVHAMCVGPVTSRPLIRKGIPTSSPERMRLGALARHIAEELPLLGSCTVKAAGHVVDIRGTCVLVDGSIKTLSGSGMAILRALAHRPGDVVSRAELLNVLPGNGDDTHAVDTAVLRLRTALGDKNIIATVVKRGYRLALDTQDGAP</sequence>
<dbReference type="NCBIfam" id="NF005568">
    <property type="entry name" value="PRK07239.1"/>
    <property type="match status" value="1"/>
</dbReference>
<dbReference type="GO" id="GO:0003677">
    <property type="term" value="F:DNA binding"/>
    <property type="evidence" value="ECO:0007669"/>
    <property type="project" value="UniProtKB-UniRule"/>
</dbReference>
<dbReference type="InterPro" id="IPR036108">
    <property type="entry name" value="4pyrrol_syn_uPrphyn_synt_sf"/>
</dbReference>
<evidence type="ECO:0000313" key="5">
    <source>
        <dbReference type="Proteomes" id="UP000269998"/>
    </source>
</evidence>
<dbReference type="Proteomes" id="UP000269998">
    <property type="component" value="Chromosome"/>
</dbReference>
<dbReference type="SUPFAM" id="SSF69618">
    <property type="entry name" value="HemD-like"/>
    <property type="match status" value="1"/>
</dbReference>
<dbReference type="Pfam" id="PF02602">
    <property type="entry name" value="HEM4"/>
    <property type="match status" value="1"/>
</dbReference>
<feature type="domain" description="OmpR/PhoB-type" evidence="3">
    <location>
        <begin position="300"/>
        <end position="393"/>
    </location>
</feature>
<gene>
    <name evidence="4" type="ORF">MB901379_00430</name>
</gene>
<dbReference type="InterPro" id="IPR039793">
    <property type="entry name" value="UROS/Hem4"/>
</dbReference>
<dbReference type="InterPro" id="IPR016032">
    <property type="entry name" value="Sig_transdc_resp-reg_C-effctor"/>
</dbReference>
<protein>
    <submittedName>
        <fullName evidence="4">Bifunctional uroporphyrinogen-III synthetase/response regulator domain protein</fullName>
    </submittedName>
</protein>
<dbReference type="PANTHER" id="PTHR40082:SF1">
    <property type="entry name" value="BLR5956 PROTEIN"/>
    <property type="match status" value="1"/>
</dbReference>
<evidence type="ECO:0000256" key="2">
    <source>
        <dbReference type="PROSITE-ProRule" id="PRU01091"/>
    </source>
</evidence>
<accession>A0A447G995</accession>
<dbReference type="CDD" id="cd06578">
    <property type="entry name" value="HemD"/>
    <property type="match status" value="1"/>
</dbReference>
<dbReference type="GO" id="GO:0004852">
    <property type="term" value="F:uroporphyrinogen-III synthase activity"/>
    <property type="evidence" value="ECO:0007669"/>
    <property type="project" value="InterPro"/>
</dbReference>
<dbReference type="PROSITE" id="PS51755">
    <property type="entry name" value="OMPR_PHOB"/>
    <property type="match status" value="1"/>
</dbReference>
<dbReference type="SMART" id="SM00862">
    <property type="entry name" value="Trans_reg_C"/>
    <property type="match status" value="1"/>
</dbReference>
<dbReference type="InterPro" id="IPR036388">
    <property type="entry name" value="WH-like_DNA-bd_sf"/>
</dbReference>
<proteinExistence type="predicted"/>
<dbReference type="Gene3D" id="1.10.10.10">
    <property type="entry name" value="Winged helix-like DNA-binding domain superfamily/Winged helix DNA-binding domain"/>
    <property type="match status" value="1"/>
</dbReference>
<dbReference type="InterPro" id="IPR003754">
    <property type="entry name" value="4pyrrol_synth_uPrphyn_synth"/>
</dbReference>
<feature type="DNA-binding region" description="OmpR/PhoB-type" evidence="2">
    <location>
        <begin position="300"/>
        <end position="393"/>
    </location>
</feature>
<evidence type="ECO:0000259" key="3">
    <source>
        <dbReference type="PROSITE" id="PS51755"/>
    </source>
</evidence>
<dbReference type="GO" id="GO:0006780">
    <property type="term" value="P:uroporphyrinogen III biosynthetic process"/>
    <property type="evidence" value="ECO:0007669"/>
    <property type="project" value="InterPro"/>
</dbReference>
<name>A0A447G995_9MYCO</name>
<dbReference type="CDD" id="cd00383">
    <property type="entry name" value="trans_reg_C"/>
    <property type="match status" value="1"/>
</dbReference>
<evidence type="ECO:0000256" key="1">
    <source>
        <dbReference type="ARBA" id="ARBA00023125"/>
    </source>
</evidence>